<protein>
    <submittedName>
        <fullName evidence="3">Transferase hexapeptide (Six repeat-containing protein)</fullName>
    </submittedName>
</protein>
<evidence type="ECO:0000313" key="4">
    <source>
        <dbReference type="Proteomes" id="UP000242915"/>
    </source>
</evidence>
<evidence type="ECO:0000313" key="3">
    <source>
        <dbReference type="EMBL" id="SNS91426.1"/>
    </source>
</evidence>
<reference evidence="4" key="1">
    <citation type="submission" date="2017-06" db="EMBL/GenBank/DDBJ databases">
        <authorList>
            <person name="Varghese N."/>
            <person name="Submissions S."/>
        </authorList>
    </citation>
    <scope>NUCLEOTIDE SEQUENCE [LARGE SCALE GENOMIC DNA]</scope>
    <source>
        <strain evidence="4">CIP 108523</strain>
    </source>
</reference>
<organism evidence="3 4">
    <name type="scientific">Pseudomonas segetis</name>
    <dbReference type="NCBI Taxonomy" id="298908"/>
    <lineage>
        <taxon>Bacteria</taxon>
        <taxon>Pseudomonadati</taxon>
        <taxon>Pseudomonadota</taxon>
        <taxon>Gammaproteobacteria</taxon>
        <taxon>Pseudomonadales</taxon>
        <taxon>Pseudomonadaceae</taxon>
        <taxon>Pseudomonas</taxon>
    </lineage>
</organism>
<keyword evidence="2" id="KW-0812">Transmembrane</keyword>
<dbReference type="InterPro" id="IPR050179">
    <property type="entry name" value="Trans_hexapeptide_repeat"/>
</dbReference>
<dbReference type="EMBL" id="FZOG01000006">
    <property type="protein sequence ID" value="SNS91426.1"/>
    <property type="molecule type" value="Genomic_DNA"/>
</dbReference>
<dbReference type="Gene3D" id="2.160.10.10">
    <property type="entry name" value="Hexapeptide repeat proteins"/>
    <property type="match status" value="1"/>
</dbReference>
<proteinExistence type="inferred from homology"/>
<keyword evidence="2" id="KW-0472">Membrane</keyword>
<gene>
    <name evidence="3" type="ORF">SAMN05216255_3829</name>
</gene>
<name>A0A239ICC5_9PSED</name>
<feature type="transmembrane region" description="Helical" evidence="2">
    <location>
        <begin position="6"/>
        <end position="27"/>
    </location>
</feature>
<keyword evidence="2" id="KW-1133">Transmembrane helix</keyword>
<dbReference type="PANTHER" id="PTHR43300">
    <property type="entry name" value="ACETYLTRANSFERASE"/>
    <property type="match status" value="1"/>
</dbReference>
<comment type="similarity">
    <text evidence="1">Belongs to the transferase hexapeptide repeat family.</text>
</comment>
<dbReference type="InterPro" id="IPR001451">
    <property type="entry name" value="Hexapep"/>
</dbReference>
<dbReference type="Pfam" id="PF00132">
    <property type="entry name" value="Hexapep"/>
    <property type="match status" value="1"/>
</dbReference>
<dbReference type="Proteomes" id="UP000242915">
    <property type="component" value="Unassembled WGS sequence"/>
</dbReference>
<sequence>MEWVSLALSASALIIVVLYVGVASPGAKRKRLKRALKAVPEFDRGQYLFKRRYPHFKYGTGSYGVPDVKFIHEGTTLKIGAYCSIAKGVLILLGGNHRTDWVSTYPFPAMLKQARHIKDYEESRGDVLIGSDVWLCANSTILSGVTIGHGAVVAAGALVCKDVAPFSIVAGNPARVIGWRFDEQTREALLASEWWNWPQEEVASVVERLCSEDTAGFLEYARSRKPAP</sequence>
<accession>A0A239ICC5</accession>
<evidence type="ECO:0000256" key="1">
    <source>
        <dbReference type="ARBA" id="ARBA00007274"/>
    </source>
</evidence>
<keyword evidence="3" id="KW-0808">Transferase</keyword>
<dbReference type="AlphaFoldDB" id="A0A239ICC5"/>
<dbReference type="PANTHER" id="PTHR43300:SF11">
    <property type="entry name" value="ACETYLTRANSFERASE RV3034C-RELATED"/>
    <property type="match status" value="1"/>
</dbReference>
<keyword evidence="4" id="KW-1185">Reference proteome</keyword>
<dbReference type="InterPro" id="IPR011004">
    <property type="entry name" value="Trimer_LpxA-like_sf"/>
</dbReference>
<dbReference type="GO" id="GO:0016740">
    <property type="term" value="F:transferase activity"/>
    <property type="evidence" value="ECO:0007669"/>
    <property type="project" value="UniProtKB-KW"/>
</dbReference>
<evidence type="ECO:0000256" key="2">
    <source>
        <dbReference type="SAM" id="Phobius"/>
    </source>
</evidence>
<dbReference type="SUPFAM" id="SSF51161">
    <property type="entry name" value="Trimeric LpxA-like enzymes"/>
    <property type="match status" value="1"/>
</dbReference>
<dbReference type="CDD" id="cd03349">
    <property type="entry name" value="LbH_XAT"/>
    <property type="match status" value="1"/>
</dbReference>
<dbReference type="RefSeq" id="WP_089360904.1">
    <property type="nucleotide sequence ID" value="NZ_FZOG01000006.1"/>
</dbReference>